<proteinExistence type="predicted"/>
<dbReference type="Proteomes" id="UP000663671">
    <property type="component" value="Chromosome 3"/>
</dbReference>
<organism evidence="2 3">
    <name type="scientific">Ajellomyces capsulatus</name>
    <name type="common">Darling's disease fungus</name>
    <name type="synonym">Histoplasma capsulatum</name>
    <dbReference type="NCBI Taxonomy" id="5037"/>
    <lineage>
        <taxon>Eukaryota</taxon>
        <taxon>Fungi</taxon>
        <taxon>Dikarya</taxon>
        <taxon>Ascomycota</taxon>
        <taxon>Pezizomycotina</taxon>
        <taxon>Eurotiomycetes</taxon>
        <taxon>Eurotiomycetidae</taxon>
        <taxon>Onygenales</taxon>
        <taxon>Ajellomycetaceae</taxon>
        <taxon>Histoplasma</taxon>
    </lineage>
</organism>
<gene>
    <name evidence="2" type="ORF">I7I51_06523</name>
</gene>
<name>A0A8A1MII8_AJECA</name>
<dbReference type="VEuPathDB" id="FungiDB:I7I51_06523"/>
<sequence length="56" mass="6662">MAREEMSHYCFYSLRRVRRCPGRPNIFAPNRKASRSPMARHPDGHFKRLSPRCRCA</sequence>
<feature type="compositionally biased region" description="Basic residues" evidence="1">
    <location>
        <begin position="47"/>
        <end position="56"/>
    </location>
</feature>
<protein>
    <submittedName>
        <fullName evidence="2">PQ loop repeat protein</fullName>
    </submittedName>
</protein>
<dbReference type="EMBL" id="CP069115">
    <property type="protein sequence ID" value="QSS65675.1"/>
    <property type="molecule type" value="Genomic_DNA"/>
</dbReference>
<reference evidence="2" key="1">
    <citation type="submission" date="2021-01" db="EMBL/GenBank/DDBJ databases">
        <title>Chromosome-level genome assembly of a human fungal pathogen reveals clustering of transcriptionally co-regulated genes.</title>
        <authorList>
            <person name="Voorhies M."/>
            <person name="Cohen S."/>
            <person name="Shea T.P."/>
            <person name="Petrus S."/>
            <person name="Munoz J.F."/>
            <person name="Poplawski S."/>
            <person name="Goldman W.E."/>
            <person name="Michael T."/>
            <person name="Cuomo C.A."/>
            <person name="Sil A."/>
            <person name="Beyhan S."/>
        </authorList>
    </citation>
    <scope>NUCLEOTIDE SEQUENCE</scope>
    <source>
        <strain evidence="2">WU24</strain>
    </source>
</reference>
<dbReference type="AlphaFoldDB" id="A0A8A1MII8"/>
<feature type="region of interest" description="Disordered" evidence="1">
    <location>
        <begin position="28"/>
        <end position="56"/>
    </location>
</feature>
<evidence type="ECO:0000313" key="2">
    <source>
        <dbReference type="EMBL" id="QSS65675.1"/>
    </source>
</evidence>
<evidence type="ECO:0000256" key="1">
    <source>
        <dbReference type="SAM" id="MobiDB-lite"/>
    </source>
</evidence>
<evidence type="ECO:0000313" key="3">
    <source>
        <dbReference type="Proteomes" id="UP000663671"/>
    </source>
</evidence>
<accession>A0A8A1MII8</accession>